<keyword evidence="4" id="KW-0967">Endosome</keyword>
<evidence type="ECO:0000313" key="7">
    <source>
        <dbReference type="EMBL" id="KAH7433801.1"/>
    </source>
</evidence>
<dbReference type="InterPro" id="IPR036390">
    <property type="entry name" value="WH_DNA-bd_sf"/>
</dbReference>
<reference evidence="7" key="1">
    <citation type="submission" date="2021-08" db="EMBL/GenBank/DDBJ databases">
        <title>WGS assembly of Ceratopteris richardii.</title>
        <authorList>
            <person name="Marchant D.B."/>
            <person name="Chen G."/>
            <person name="Jenkins J."/>
            <person name="Shu S."/>
            <person name="Leebens-Mack J."/>
            <person name="Grimwood J."/>
            <person name="Schmutz J."/>
            <person name="Soltis P."/>
            <person name="Soltis D."/>
            <person name="Chen Z.-H."/>
        </authorList>
    </citation>
    <scope>NUCLEOTIDE SEQUENCE</scope>
    <source>
        <strain evidence="7">Whitten #5841</strain>
        <tissue evidence="7">Leaf</tissue>
    </source>
</reference>
<dbReference type="InterPro" id="IPR011993">
    <property type="entry name" value="PH-like_dom_sf"/>
</dbReference>
<dbReference type="Pfam" id="PF04157">
    <property type="entry name" value="EAP30"/>
    <property type="match status" value="2"/>
</dbReference>
<evidence type="ECO:0000313" key="8">
    <source>
        <dbReference type="Proteomes" id="UP000825935"/>
    </source>
</evidence>
<dbReference type="SUPFAM" id="SSF50729">
    <property type="entry name" value="PH domain-like"/>
    <property type="match status" value="1"/>
</dbReference>
<keyword evidence="2 4" id="KW-0813">Transport</keyword>
<comment type="subunit">
    <text evidence="4">Component of the endosomal sorting complex required for transport II (ESCRT-II).</text>
</comment>
<dbReference type="GO" id="GO:0000814">
    <property type="term" value="C:ESCRT II complex"/>
    <property type="evidence" value="ECO:0007669"/>
    <property type="project" value="UniProtKB-UniRule"/>
</dbReference>
<evidence type="ECO:0000256" key="1">
    <source>
        <dbReference type="ARBA" id="ARBA00009697"/>
    </source>
</evidence>
<dbReference type="InterPro" id="IPR036388">
    <property type="entry name" value="WH-like_DNA-bd_sf"/>
</dbReference>
<dbReference type="Gene3D" id="1.10.10.10">
    <property type="entry name" value="Winged helix-like DNA-binding domain superfamily/Winged helix DNA-binding domain"/>
    <property type="match status" value="2"/>
</dbReference>
<comment type="subcellular location">
    <subcellularLocation>
        <location evidence="4">Cytoplasm</location>
    </subcellularLocation>
    <subcellularLocation>
        <location evidence="4">Endosome</location>
    </subcellularLocation>
</comment>
<sequence>MDWMKFLSPLKLTSSARPELLANEFERFVVGSADLEAEGFNPLKAGIIVFTNHRILWIDENNCRGGFLHLASVIQVYPPKKSLKKMFSTPRINLQICLSSSGTPCPYSQAASTSSMLIHIALRNSTSSVDTTFSKLTEMLETKAWHVNAESHEHSRRGLPSQDESSSLPAVQDLAGPSRIRPAMAGVSGILRKEQEQWEETDKNLQDAFVDLKALMSKAKEMVALAEKMRAKLMTAPTTQAGSMDDEDATSRQEMQDWMLSVGIASPVTKETAGALYHQQLSRQIRIANKKHSFAELISPEDLLRACTLWEKIDVPVILRKFDSGVMIIQSKSQSDDEIFSRIRSLLTRTEEPSFVGIGATEVARALGMAPALAKEQLLAAEQKGNLCRDDGPDGLRFYLNFFKDIGGEVC</sequence>
<protein>
    <recommendedName>
        <fullName evidence="4">Vacuolar protein-sorting-associated protein 36</fullName>
    </recommendedName>
    <alternativeName>
        <fullName evidence="4">ESCRT-II complex subunit VPS36</fullName>
    </alternativeName>
</protein>
<dbReference type="Gene3D" id="2.30.29.30">
    <property type="entry name" value="Pleckstrin-homology domain (PH domain)/Phosphotyrosine-binding domain (PTB)"/>
    <property type="match status" value="1"/>
</dbReference>
<dbReference type="EMBL" id="CM035412">
    <property type="protein sequence ID" value="KAH7433801.1"/>
    <property type="molecule type" value="Genomic_DNA"/>
</dbReference>
<accession>A0A8T2UC00</accession>
<dbReference type="OrthoDB" id="271448at2759"/>
<dbReference type="PANTHER" id="PTHR13128">
    <property type="entry name" value="VACUOLAR PROTEIN-SORTING-ASSOCIATED PROTEIN 36"/>
    <property type="match status" value="1"/>
</dbReference>
<dbReference type="GO" id="GO:0031902">
    <property type="term" value="C:late endosome membrane"/>
    <property type="evidence" value="ECO:0007669"/>
    <property type="project" value="UniProtKB-UniRule"/>
</dbReference>
<name>A0A8T2UC00_CERRI</name>
<dbReference type="GO" id="GO:0043328">
    <property type="term" value="P:protein transport to vacuole involved in ubiquitin-dependent protein catabolic process via the multivesicular body sorting pathway"/>
    <property type="evidence" value="ECO:0007669"/>
    <property type="project" value="UniProtKB-UniRule"/>
</dbReference>
<proteinExistence type="inferred from homology"/>
<keyword evidence="8" id="KW-1185">Reference proteome</keyword>
<organism evidence="7 8">
    <name type="scientific">Ceratopteris richardii</name>
    <name type="common">Triangle waterfern</name>
    <dbReference type="NCBI Taxonomy" id="49495"/>
    <lineage>
        <taxon>Eukaryota</taxon>
        <taxon>Viridiplantae</taxon>
        <taxon>Streptophyta</taxon>
        <taxon>Embryophyta</taxon>
        <taxon>Tracheophyta</taxon>
        <taxon>Polypodiopsida</taxon>
        <taxon>Polypodiidae</taxon>
        <taxon>Polypodiales</taxon>
        <taxon>Pteridineae</taxon>
        <taxon>Pteridaceae</taxon>
        <taxon>Parkerioideae</taxon>
        <taxon>Ceratopteris</taxon>
    </lineage>
</organism>
<comment type="caution">
    <text evidence="7">The sequence shown here is derived from an EMBL/GenBank/DDBJ whole genome shotgun (WGS) entry which is preliminary data.</text>
</comment>
<dbReference type="Gene3D" id="6.10.140.260">
    <property type="match status" value="1"/>
</dbReference>
<dbReference type="GO" id="GO:0043130">
    <property type="term" value="F:ubiquitin binding"/>
    <property type="evidence" value="ECO:0007669"/>
    <property type="project" value="UniProtKB-UniRule"/>
</dbReference>
<dbReference type="GO" id="GO:0032266">
    <property type="term" value="F:phosphatidylinositol-3-phosphate binding"/>
    <property type="evidence" value="ECO:0007669"/>
    <property type="project" value="UniProtKB-UniRule"/>
</dbReference>
<dbReference type="Proteomes" id="UP000825935">
    <property type="component" value="Chromosome 7"/>
</dbReference>
<evidence type="ECO:0000256" key="4">
    <source>
        <dbReference type="RuleBase" id="RU367095"/>
    </source>
</evidence>
<comment type="function">
    <text evidence="4">Component of the ESCRT-II complex (endosomal sorting complex required for transport II), which is required for multivesicular body (MVB) formation and sorting of endosomal cargo proteins into MVBs.</text>
</comment>
<comment type="similarity">
    <text evidence="1 4">Belongs to the VPS36 family.</text>
</comment>
<dbReference type="AlphaFoldDB" id="A0A8T2UC00"/>
<feature type="region of interest" description="Disordered" evidence="5">
    <location>
        <begin position="149"/>
        <end position="172"/>
    </location>
</feature>
<dbReference type="InterPro" id="IPR040608">
    <property type="entry name" value="Snf8/Vps36"/>
</dbReference>
<dbReference type="InterPro" id="IPR021648">
    <property type="entry name" value="GLUE_dom"/>
</dbReference>
<evidence type="ECO:0000259" key="6">
    <source>
        <dbReference type="PROSITE" id="PS51495"/>
    </source>
</evidence>
<dbReference type="FunFam" id="1.10.10.10:FF:000368">
    <property type="entry name" value="vacuolar protein sorting-associated protein 36-like"/>
    <property type="match status" value="1"/>
</dbReference>
<evidence type="ECO:0000256" key="2">
    <source>
        <dbReference type="ARBA" id="ARBA00022448"/>
    </source>
</evidence>
<evidence type="ECO:0000256" key="3">
    <source>
        <dbReference type="ARBA" id="ARBA00022927"/>
    </source>
</evidence>
<dbReference type="PANTHER" id="PTHR13128:SF12">
    <property type="entry name" value="VACUOLAR PROTEIN-SORTING-ASSOCIATED PROTEIN 36"/>
    <property type="match status" value="1"/>
</dbReference>
<feature type="domain" description="GLUE N-terminal" evidence="6">
    <location>
        <begin position="10"/>
        <end position="152"/>
    </location>
</feature>
<dbReference type="InterPro" id="IPR037855">
    <property type="entry name" value="Vps36"/>
</dbReference>
<keyword evidence="4" id="KW-0963">Cytoplasm</keyword>
<dbReference type="PROSITE" id="PS51495">
    <property type="entry name" value="GLUE"/>
    <property type="match status" value="1"/>
</dbReference>
<evidence type="ECO:0000256" key="5">
    <source>
        <dbReference type="SAM" id="MobiDB-lite"/>
    </source>
</evidence>
<dbReference type="SUPFAM" id="SSF46785">
    <property type="entry name" value="Winged helix' DNA-binding domain"/>
    <property type="match status" value="1"/>
</dbReference>
<keyword evidence="3 4" id="KW-0653">Protein transport</keyword>
<gene>
    <name evidence="7" type="ORF">KP509_07G086800</name>
</gene>